<sequence>MKDVRLGRNEKCSCGSKKKYKKCCDAYTGPINIKIPKSMISDKGDEPVNVRFDVDAIGNYSVQDYVDNIIFWFGEGYSEDPLKRLLKRPICERNASYLIMRAKEVGMLGDIGCVLRSCYKGRYFLNEGALKLLKKLKL</sequence>
<protein>
    <recommendedName>
        <fullName evidence="2">SEC-C motif-containing protein</fullName>
    </recommendedName>
</protein>
<gene>
    <name evidence="1" type="ORF">Hyperionvirus23_27</name>
</gene>
<dbReference type="EMBL" id="MK072405">
    <property type="protein sequence ID" value="AYV84360.1"/>
    <property type="molecule type" value="Genomic_DNA"/>
</dbReference>
<reference evidence="1" key="1">
    <citation type="submission" date="2018-10" db="EMBL/GenBank/DDBJ databases">
        <title>Hidden diversity of soil giant viruses.</title>
        <authorList>
            <person name="Schulz F."/>
            <person name="Alteio L."/>
            <person name="Goudeau D."/>
            <person name="Ryan E.M."/>
            <person name="Malmstrom R.R."/>
            <person name="Blanchard J."/>
            <person name="Woyke T."/>
        </authorList>
    </citation>
    <scope>NUCLEOTIDE SEQUENCE</scope>
    <source>
        <strain evidence="1">HYV1</strain>
    </source>
</reference>
<evidence type="ECO:0008006" key="2">
    <source>
        <dbReference type="Google" id="ProtNLM"/>
    </source>
</evidence>
<dbReference type="Pfam" id="PF02810">
    <property type="entry name" value="SEC-C"/>
    <property type="match status" value="1"/>
</dbReference>
<dbReference type="InterPro" id="IPR004027">
    <property type="entry name" value="SEC_C_motif"/>
</dbReference>
<dbReference type="Gene3D" id="3.10.450.50">
    <property type="match status" value="1"/>
</dbReference>
<accession>A0A3G5AAU5</accession>
<proteinExistence type="predicted"/>
<name>A0A3G5AAU5_9VIRU</name>
<organism evidence="1">
    <name type="scientific">Hyperionvirus sp</name>
    <dbReference type="NCBI Taxonomy" id="2487770"/>
    <lineage>
        <taxon>Viruses</taxon>
        <taxon>Varidnaviria</taxon>
        <taxon>Bamfordvirae</taxon>
        <taxon>Nucleocytoviricota</taxon>
        <taxon>Megaviricetes</taxon>
        <taxon>Imitervirales</taxon>
        <taxon>Mimiviridae</taxon>
        <taxon>Klosneuvirinae</taxon>
    </lineage>
</organism>
<evidence type="ECO:0000313" key="1">
    <source>
        <dbReference type="EMBL" id="AYV84360.1"/>
    </source>
</evidence>
<dbReference type="SUPFAM" id="SSF103642">
    <property type="entry name" value="Sec-C motif"/>
    <property type="match status" value="1"/>
</dbReference>